<name>A0AAD5I9K5_ACENE</name>
<organism evidence="2 3">
    <name type="scientific">Acer negundo</name>
    <name type="common">Box elder</name>
    <dbReference type="NCBI Taxonomy" id="4023"/>
    <lineage>
        <taxon>Eukaryota</taxon>
        <taxon>Viridiplantae</taxon>
        <taxon>Streptophyta</taxon>
        <taxon>Embryophyta</taxon>
        <taxon>Tracheophyta</taxon>
        <taxon>Spermatophyta</taxon>
        <taxon>Magnoliopsida</taxon>
        <taxon>eudicotyledons</taxon>
        <taxon>Gunneridae</taxon>
        <taxon>Pentapetalae</taxon>
        <taxon>rosids</taxon>
        <taxon>malvids</taxon>
        <taxon>Sapindales</taxon>
        <taxon>Sapindaceae</taxon>
        <taxon>Hippocastanoideae</taxon>
        <taxon>Acereae</taxon>
        <taxon>Acer</taxon>
    </lineage>
</organism>
<proteinExistence type="predicted"/>
<comment type="caution">
    <text evidence="2">The sequence shown here is derived from an EMBL/GenBank/DDBJ whole genome shotgun (WGS) entry which is preliminary data.</text>
</comment>
<dbReference type="AlphaFoldDB" id="A0AAD5I9K5"/>
<reference evidence="2" key="2">
    <citation type="submission" date="2023-02" db="EMBL/GenBank/DDBJ databases">
        <authorList>
            <person name="Swenson N.G."/>
            <person name="Wegrzyn J.L."/>
            <person name="Mcevoy S.L."/>
        </authorList>
    </citation>
    <scope>NUCLEOTIDE SEQUENCE</scope>
    <source>
        <strain evidence="2">91603</strain>
        <tissue evidence="2">Leaf</tissue>
    </source>
</reference>
<reference evidence="2" key="1">
    <citation type="journal article" date="2022" name="Plant J.">
        <title>Strategies of tolerance reflected in two North American maple genomes.</title>
        <authorList>
            <person name="McEvoy S.L."/>
            <person name="Sezen U.U."/>
            <person name="Trouern-Trend A."/>
            <person name="McMahon S.M."/>
            <person name="Schaberg P.G."/>
            <person name="Yang J."/>
            <person name="Wegrzyn J.L."/>
            <person name="Swenson N.G."/>
        </authorList>
    </citation>
    <scope>NUCLEOTIDE SEQUENCE</scope>
    <source>
        <strain evidence="2">91603</strain>
    </source>
</reference>
<feature type="compositionally biased region" description="Acidic residues" evidence="1">
    <location>
        <begin position="43"/>
        <end position="66"/>
    </location>
</feature>
<evidence type="ECO:0000313" key="2">
    <source>
        <dbReference type="EMBL" id="KAI9156532.1"/>
    </source>
</evidence>
<evidence type="ECO:0000313" key="3">
    <source>
        <dbReference type="Proteomes" id="UP001064489"/>
    </source>
</evidence>
<accession>A0AAD5I9K5</accession>
<evidence type="ECO:0000256" key="1">
    <source>
        <dbReference type="SAM" id="MobiDB-lite"/>
    </source>
</evidence>
<dbReference type="Proteomes" id="UP001064489">
    <property type="component" value="Chromosome 12"/>
</dbReference>
<sequence>MEATVDSASGGQSEPDCGGAVPPRSALPDFHWGHTNPIFPDEPVVEDEDDDDEDEDNDDDKDDEDFEGKGNPKI</sequence>
<dbReference type="EMBL" id="JAJSOW010000107">
    <property type="protein sequence ID" value="KAI9156532.1"/>
    <property type="molecule type" value="Genomic_DNA"/>
</dbReference>
<keyword evidence="3" id="KW-1185">Reference proteome</keyword>
<gene>
    <name evidence="2" type="ORF">LWI28_008227</name>
</gene>
<feature type="compositionally biased region" description="Polar residues" evidence="1">
    <location>
        <begin position="1"/>
        <end position="12"/>
    </location>
</feature>
<feature type="region of interest" description="Disordered" evidence="1">
    <location>
        <begin position="1"/>
        <end position="74"/>
    </location>
</feature>
<protein>
    <submittedName>
        <fullName evidence="2">Uncharacterized protein</fullName>
    </submittedName>
</protein>